<dbReference type="InterPro" id="IPR036864">
    <property type="entry name" value="Zn2-C6_fun-type_DNA-bd_sf"/>
</dbReference>
<evidence type="ECO:0000256" key="2">
    <source>
        <dbReference type="ARBA" id="ARBA00023015"/>
    </source>
</evidence>
<evidence type="ECO:0000256" key="4">
    <source>
        <dbReference type="ARBA" id="ARBA00023163"/>
    </source>
</evidence>
<feature type="domain" description="Zn(2)-C6 fungal-type" evidence="7">
    <location>
        <begin position="23"/>
        <end position="53"/>
    </location>
</feature>
<reference evidence="8 9" key="1">
    <citation type="submission" date="2016-07" db="EMBL/GenBank/DDBJ databases">
        <title>Multiple horizontal gene transfer events from other fungi enriched the ability of initially mycotrophic Trichoderma (Ascomycota) to feed on dead plant biomass.</title>
        <authorList>
            <consortium name="DOE Joint Genome Institute"/>
            <person name="Aerts A."/>
            <person name="Atanasova L."/>
            <person name="Chenthamara K."/>
            <person name="Zhang J."/>
            <person name="Grujic M."/>
            <person name="Henrissat B."/>
            <person name="Kuo A."/>
            <person name="Salamov A."/>
            <person name="Lipzen A."/>
            <person name="Labutti K."/>
            <person name="Barry K."/>
            <person name="Miao Y."/>
            <person name="Rahimi M.J."/>
            <person name="Shen Q."/>
            <person name="Grigoriev I.V."/>
            <person name="Kubicek C.P."/>
            <person name="Druzhinina I.S."/>
        </authorList>
    </citation>
    <scope>NUCLEOTIDE SEQUENCE [LARGE SCALE GENOMIC DNA]</scope>
    <source>
        <strain evidence="8 9">CBS 433.97</strain>
    </source>
</reference>
<sequence length="658" mass="74010">MAPAPPPPDSVSVGGIPAGYGRSCTNCSRAKCRCILRPEGGKCDRCHRLGKECQQMVTSRKRVAKRTTASRTAQLEEKLDDLVSILRATQQQQHQHHQQHHESHQPQPQPPPPPPPPSQQQHHVHLQKQQQQSPVVPPPMNGASHCEIPSSASSTSTCQPFISRLDSLADAATTSQSHSHPSNLTPPPRLLDRLPEPAPSEAEVYLVKFRQWLEFFPFMHLRPDLTAEALQRESPFLWLCIMNVTSMSMPQQAMMRDRLRQEIAQRMILNHERSIEILQGLITLVSWAAMNAGAANKPFLTLYSHICSCIIYELGLSRFPNEEQYSTVCFKAWGSKTSNCQTKNRTMEERRIVLGFWFITSVCAAFLGKMEPLTWTLHMQESLELLENEKEYPADETLVALVKLQLVGEEARKLIVSDFVGRDFGRLDPDKAPTYVFKRNLLCQLQKIRETLPAGVMSKAVIQLHIYSTETQIHSIGLFGGTKIPDSPRIDSMYAGLLAARAWYDTLFLVPLTDFVGMPFSLYIELAQIHALLYRLTTIDDPAWDKEIMRNTADLGTYLDRTIDLFTKADALYPLRGGPEDVSIFGKCTKVLRNVRSNWEPAISQNLGGLPTPSSQVVPGAAPQHTLLVDHSMMPDPELPPDFGDINWMTQVFGPWDF</sequence>
<evidence type="ECO:0000256" key="6">
    <source>
        <dbReference type="SAM" id="MobiDB-lite"/>
    </source>
</evidence>
<proteinExistence type="predicted"/>
<dbReference type="PANTHER" id="PTHR31845:SF32">
    <property type="entry name" value="MISCELLANEOUS ZN(II)2CYS6 TRANSCRIPTION FACTOR (EUROFUNG)-RELATED"/>
    <property type="match status" value="1"/>
</dbReference>
<evidence type="ECO:0000313" key="9">
    <source>
        <dbReference type="Proteomes" id="UP000240493"/>
    </source>
</evidence>
<feature type="region of interest" description="Disordered" evidence="6">
    <location>
        <begin position="170"/>
        <end position="195"/>
    </location>
</feature>
<keyword evidence="3" id="KW-0238">DNA-binding</keyword>
<dbReference type="EMBL" id="KZ679270">
    <property type="protein sequence ID" value="PTB36594.1"/>
    <property type="molecule type" value="Genomic_DNA"/>
</dbReference>
<dbReference type="PROSITE" id="PS00463">
    <property type="entry name" value="ZN2_CY6_FUNGAL_1"/>
    <property type="match status" value="1"/>
</dbReference>
<keyword evidence="2" id="KW-0805">Transcription regulation</keyword>
<gene>
    <name evidence="8" type="ORF">M441DRAFT_73391</name>
</gene>
<dbReference type="SUPFAM" id="SSF81995">
    <property type="entry name" value="beta-sandwich domain of Sec23/24"/>
    <property type="match status" value="1"/>
</dbReference>
<feature type="compositionally biased region" description="Polar residues" evidence="6">
    <location>
        <begin position="172"/>
        <end position="183"/>
    </location>
</feature>
<dbReference type="Proteomes" id="UP000240493">
    <property type="component" value="Unassembled WGS sequence"/>
</dbReference>
<dbReference type="GO" id="GO:0000981">
    <property type="term" value="F:DNA-binding transcription factor activity, RNA polymerase II-specific"/>
    <property type="evidence" value="ECO:0007669"/>
    <property type="project" value="InterPro"/>
</dbReference>
<keyword evidence="9" id="KW-1185">Reference proteome</keyword>
<dbReference type="SUPFAM" id="SSF57701">
    <property type="entry name" value="Zn2/Cys6 DNA-binding domain"/>
    <property type="match status" value="1"/>
</dbReference>
<evidence type="ECO:0000313" key="8">
    <source>
        <dbReference type="EMBL" id="PTB36594.1"/>
    </source>
</evidence>
<dbReference type="GO" id="GO:0005634">
    <property type="term" value="C:nucleus"/>
    <property type="evidence" value="ECO:0007669"/>
    <property type="project" value="UniProtKB-SubCell"/>
</dbReference>
<evidence type="ECO:0000256" key="5">
    <source>
        <dbReference type="ARBA" id="ARBA00023242"/>
    </source>
</evidence>
<evidence type="ECO:0000256" key="3">
    <source>
        <dbReference type="ARBA" id="ARBA00023125"/>
    </source>
</evidence>
<feature type="compositionally biased region" description="Pro residues" evidence="6">
    <location>
        <begin position="107"/>
        <end position="118"/>
    </location>
</feature>
<comment type="subcellular location">
    <subcellularLocation>
        <location evidence="1">Nucleus</location>
    </subcellularLocation>
</comment>
<dbReference type="GO" id="GO:0000976">
    <property type="term" value="F:transcription cis-regulatory region binding"/>
    <property type="evidence" value="ECO:0007669"/>
    <property type="project" value="TreeGrafter"/>
</dbReference>
<dbReference type="Gene3D" id="4.10.240.10">
    <property type="entry name" value="Zn(2)-C6 fungal-type DNA-binding domain"/>
    <property type="match status" value="1"/>
</dbReference>
<evidence type="ECO:0000256" key="1">
    <source>
        <dbReference type="ARBA" id="ARBA00004123"/>
    </source>
</evidence>
<dbReference type="InterPro" id="IPR051089">
    <property type="entry name" value="prtT"/>
</dbReference>
<name>A0A2T3YVN0_TRIA4</name>
<dbReference type="GO" id="GO:0008270">
    <property type="term" value="F:zinc ion binding"/>
    <property type="evidence" value="ECO:0007669"/>
    <property type="project" value="InterPro"/>
</dbReference>
<accession>A0A2T3YVN0</accession>
<dbReference type="OrthoDB" id="5226580at2759"/>
<dbReference type="AlphaFoldDB" id="A0A2T3YVN0"/>
<keyword evidence="5" id="KW-0539">Nucleus</keyword>
<evidence type="ECO:0000259" key="7">
    <source>
        <dbReference type="PROSITE" id="PS00463"/>
    </source>
</evidence>
<organism evidence="8 9">
    <name type="scientific">Trichoderma asperellum (strain ATCC 204424 / CBS 433.97 / NBRC 101777)</name>
    <dbReference type="NCBI Taxonomy" id="1042311"/>
    <lineage>
        <taxon>Eukaryota</taxon>
        <taxon>Fungi</taxon>
        <taxon>Dikarya</taxon>
        <taxon>Ascomycota</taxon>
        <taxon>Pezizomycotina</taxon>
        <taxon>Sordariomycetes</taxon>
        <taxon>Hypocreomycetidae</taxon>
        <taxon>Hypocreales</taxon>
        <taxon>Hypocreaceae</taxon>
        <taxon>Trichoderma</taxon>
    </lineage>
</organism>
<keyword evidence="4" id="KW-0804">Transcription</keyword>
<dbReference type="STRING" id="1042311.A0A2T3YVN0"/>
<protein>
    <recommendedName>
        <fullName evidence="7">Zn(2)-C6 fungal-type domain-containing protein</fullName>
    </recommendedName>
</protein>
<feature type="region of interest" description="Disordered" evidence="6">
    <location>
        <begin position="89"/>
        <end position="153"/>
    </location>
</feature>
<dbReference type="PANTHER" id="PTHR31845">
    <property type="entry name" value="FINGER DOMAIN PROTEIN, PUTATIVE-RELATED"/>
    <property type="match status" value="1"/>
</dbReference>
<dbReference type="InterPro" id="IPR001138">
    <property type="entry name" value="Zn2Cys6_DnaBD"/>
</dbReference>